<reference evidence="1 2" key="1">
    <citation type="journal article" date="2024" name="BMC Genomics">
        <title>Genome assembly of redclaw crayfish (Cherax quadricarinatus) provides insights into its immune adaptation and hypoxia tolerance.</title>
        <authorList>
            <person name="Liu Z."/>
            <person name="Zheng J."/>
            <person name="Li H."/>
            <person name="Fang K."/>
            <person name="Wang S."/>
            <person name="He J."/>
            <person name="Zhou D."/>
            <person name="Weng S."/>
            <person name="Chi M."/>
            <person name="Gu Z."/>
            <person name="He J."/>
            <person name="Li F."/>
            <person name="Wang M."/>
        </authorList>
    </citation>
    <scope>NUCLEOTIDE SEQUENCE [LARGE SCALE GENOMIC DNA]</scope>
    <source>
        <strain evidence="1">ZL_2023a</strain>
    </source>
</reference>
<evidence type="ECO:0000313" key="1">
    <source>
        <dbReference type="EMBL" id="KAK8721765.1"/>
    </source>
</evidence>
<proteinExistence type="predicted"/>
<feature type="non-terminal residue" evidence="1">
    <location>
        <position position="102"/>
    </location>
</feature>
<protein>
    <recommendedName>
        <fullName evidence="3">WSC domain-containing protein</fullName>
    </recommendedName>
</protein>
<gene>
    <name evidence="1" type="ORF">OTU49_012555</name>
</gene>
<dbReference type="AlphaFoldDB" id="A0AAW0VY68"/>
<evidence type="ECO:0008006" key="3">
    <source>
        <dbReference type="Google" id="ProtNLM"/>
    </source>
</evidence>
<name>A0AAW0VY68_CHEQU</name>
<keyword evidence="2" id="KW-1185">Reference proteome</keyword>
<feature type="non-terminal residue" evidence="1">
    <location>
        <position position="1"/>
    </location>
</feature>
<organism evidence="1 2">
    <name type="scientific">Cherax quadricarinatus</name>
    <name type="common">Australian red claw crayfish</name>
    <dbReference type="NCBI Taxonomy" id="27406"/>
    <lineage>
        <taxon>Eukaryota</taxon>
        <taxon>Metazoa</taxon>
        <taxon>Ecdysozoa</taxon>
        <taxon>Arthropoda</taxon>
        <taxon>Crustacea</taxon>
        <taxon>Multicrustacea</taxon>
        <taxon>Malacostraca</taxon>
        <taxon>Eumalacostraca</taxon>
        <taxon>Eucarida</taxon>
        <taxon>Decapoda</taxon>
        <taxon>Pleocyemata</taxon>
        <taxon>Astacidea</taxon>
        <taxon>Parastacoidea</taxon>
        <taxon>Parastacidae</taxon>
        <taxon>Cherax</taxon>
    </lineage>
</organism>
<evidence type="ECO:0000313" key="2">
    <source>
        <dbReference type="Proteomes" id="UP001445076"/>
    </source>
</evidence>
<dbReference type="EMBL" id="JARKIK010000098">
    <property type="protein sequence ID" value="KAK8721765.1"/>
    <property type="molecule type" value="Genomic_DNA"/>
</dbReference>
<dbReference type="Proteomes" id="UP001445076">
    <property type="component" value="Unassembled WGS sequence"/>
</dbReference>
<comment type="caution">
    <text evidence="1">The sequence shown here is derived from an EMBL/GenBank/DDBJ whole genome shotgun (WGS) entry which is preliminary data.</text>
</comment>
<accession>A0AAW0VY68</accession>
<sequence>VGVKGVLVWWHGLGVGLGVCYTLLCVTPLCTSAQGLPPLTANCLVSAPVASVSATPSNVSLSWCRLTLRQCVEFCRGHNHTYYLWDLGSNCDCYDAASGAAL</sequence>